<dbReference type="AlphaFoldDB" id="L7P032"/>
<keyword evidence="8 17" id="KW-0812">Transmembrane</keyword>
<keyword evidence="13 17" id="KW-0830">Ubiquinone</keyword>
<dbReference type="CTD" id="4538"/>
<dbReference type="InterPro" id="IPR000260">
    <property type="entry name" value="NADH4_N"/>
</dbReference>
<keyword evidence="14 17" id="KW-0496">Mitochondrion</keyword>
<feature type="transmembrane region" description="Helical" evidence="17">
    <location>
        <begin position="240"/>
        <end position="259"/>
    </location>
</feature>
<comment type="subcellular location">
    <subcellularLocation>
        <location evidence="2 17">Mitochondrion membrane</location>
        <topology evidence="2 17">Multi-pass membrane protein</topology>
    </subcellularLocation>
</comment>
<comment type="similarity">
    <text evidence="3 17">Belongs to the complex I subunit 4 family.</text>
</comment>
<dbReference type="GeneID" id="14469205"/>
<evidence type="ECO:0000256" key="3">
    <source>
        <dbReference type="ARBA" id="ARBA00009025"/>
    </source>
</evidence>
<evidence type="ECO:0000256" key="16">
    <source>
        <dbReference type="ARBA" id="ARBA00049551"/>
    </source>
</evidence>
<dbReference type="GO" id="GO:0003954">
    <property type="term" value="F:NADH dehydrogenase activity"/>
    <property type="evidence" value="ECO:0007669"/>
    <property type="project" value="TreeGrafter"/>
</dbReference>
<dbReference type="InterPro" id="IPR003918">
    <property type="entry name" value="NADH_UbQ_OxRdtase"/>
</dbReference>
<evidence type="ECO:0000256" key="5">
    <source>
        <dbReference type="ARBA" id="ARBA00021006"/>
    </source>
</evidence>
<keyword evidence="15 17" id="KW-0472">Membrane</keyword>
<evidence type="ECO:0000256" key="6">
    <source>
        <dbReference type="ARBA" id="ARBA00022448"/>
    </source>
</evidence>
<evidence type="ECO:0000256" key="4">
    <source>
        <dbReference type="ARBA" id="ARBA00012944"/>
    </source>
</evidence>
<dbReference type="PANTHER" id="PTHR43507">
    <property type="entry name" value="NADH-UBIQUINONE OXIDOREDUCTASE CHAIN 4"/>
    <property type="match status" value="1"/>
</dbReference>
<feature type="transmembrane region" description="Helical" evidence="17">
    <location>
        <begin position="210"/>
        <end position="234"/>
    </location>
</feature>
<feature type="transmembrane region" description="Helical" evidence="17">
    <location>
        <begin position="266"/>
        <end position="285"/>
    </location>
</feature>
<keyword evidence="12 17" id="KW-0520">NAD</keyword>
<evidence type="ECO:0000256" key="1">
    <source>
        <dbReference type="ARBA" id="ARBA00003257"/>
    </source>
</evidence>
<dbReference type="InterPro" id="IPR001750">
    <property type="entry name" value="ND/Mrp_TM"/>
</dbReference>
<evidence type="ECO:0000256" key="11">
    <source>
        <dbReference type="ARBA" id="ARBA00022989"/>
    </source>
</evidence>
<feature type="transmembrane region" description="Helical" evidence="17">
    <location>
        <begin position="291"/>
        <end position="315"/>
    </location>
</feature>
<feature type="domain" description="NADH:quinone oxidoreductase/Mrp antiporter transmembrane" evidence="18">
    <location>
        <begin position="103"/>
        <end position="383"/>
    </location>
</feature>
<geneLocation type="mitochondrion" evidence="20"/>
<accession>L7P032</accession>
<dbReference type="EC" id="7.1.1.2" evidence="4 17"/>
<dbReference type="PRINTS" id="PR01437">
    <property type="entry name" value="NUOXDRDTASE4"/>
</dbReference>
<evidence type="ECO:0000256" key="7">
    <source>
        <dbReference type="ARBA" id="ARBA00022660"/>
    </source>
</evidence>
<comment type="function">
    <text evidence="1">Core subunit of the mitochondrial membrane respiratory chain NADH dehydrogenase (Complex I) that is believed to belong to the minimal assembly required for catalysis. Complex I functions in the transfer of electrons from NADH to the respiratory chain. The immediate electron acceptor for the enzyme is believed to be ubiquinone.</text>
</comment>
<feature type="transmembrane region" description="Helical" evidence="17">
    <location>
        <begin position="7"/>
        <end position="35"/>
    </location>
</feature>
<dbReference type="GO" id="GO:0015990">
    <property type="term" value="P:electron transport coupled proton transport"/>
    <property type="evidence" value="ECO:0007669"/>
    <property type="project" value="TreeGrafter"/>
</dbReference>
<evidence type="ECO:0000256" key="2">
    <source>
        <dbReference type="ARBA" id="ARBA00004225"/>
    </source>
</evidence>
<dbReference type="Pfam" id="PF00361">
    <property type="entry name" value="Proton_antipo_M"/>
    <property type="match status" value="1"/>
</dbReference>
<evidence type="ECO:0000256" key="10">
    <source>
        <dbReference type="ARBA" id="ARBA00022982"/>
    </source>
</evidence>
<feature type="transmembrane region" description="Helical" evidence="17">
    <location>
        <begin position="369"/>
        <end position="395"/>
    </location>
</feature>
<feature type="transmembrane region" description="Helical" evidence="17">
    <location>
        <begin position="137"/>
        <end position="157"/>
    </location>
</feature>
<protein>
    <recommendedName>
        <fullName evidence="5 17">NADH-ubiquinone oxidoreductase chain 4</fullName>
        <ecNumber evidence="4 17">7.1.1.2</ecNumber>
    </recommendedName>
</protein>
<dbReference type="GO" id="GO:0048039">
    <property type="term" value="F:ubiquinone binding"/>
    <property type="evidence" value="ECO:0007669"/>
    <property type="project" value="TreeGrafter"/>
</dbReference>
<evidence type="ECO:0000256" key="12">
    <source>
        <dbReference type="ARBA" id="ARBA00023027"/>
    </source>
</evidence>
<feature type="transmembrane region" description="Helical" evidence="17">
    <location>
        <begin position="85"/>
        <end position="100"/>
    </location>
</feature>
<evidence type="ECO:0000259" key="19">
    <source>
        <dbReference type="Pfam" id="PF01059"/>
    </source>
</evidence>
<evidence type="ECO:0000256" key="13">
    <source>
        <dbReference type="ARBA" id="ARBA00023075"/>
    </source>
</evidence>
<dbReference type="GO" id="GO:0031966">
    <property type="term" value="C:mitochondrial membrane"/>
    <property type="evidence" value="ECO:0007669"/>
    <property type="project" value="UniProtKB-SubCell"/>
</dbReference>
<sequence length="439" mass="50485">MMKIFFFIIFLIPLIYNWLMVVISMMFLVMLFMMLNSFSYFSSHSFYFGMDMMSWGLMILTSWILFLMLLSSYKVLLKNSGKSEFLFNIIMLLLILVLVFMVNNMLLFYCFFEASLIPTLFLIYGWGYQPERLSAGFYLLFYTLFGSLPFLVGLFYIYNSSNTMLFWLIELELNGYIYLVMSLAFLFKMPMLFFHFWLPKAHVEAPISGSMILAGVLLKLGGYGLIRIFCFMYPQFWNNIIYLVIGVFSCMMVGMVCVMQVDIKSLIAYSSVAHMGMVISGIMSMNSFGILGSYILMIGHGLCSSCLFCLANIIYERSLSRSLSVNKGMLTVLPLFSLFMFMGCINNMSSPPTLNLLGEIMIILGNLSWSWLTFFFMSLGSFLSCVYSIYMYSSLNHGSLYSGLLSISNINCREYILLVLHLIPLNIAVLSVEFFVCFW</sequence>
<dbReference type="EMBL" id="JQ743678">
    <property type="protein sequence ID" value="AFI54781.1"/>
    <property type="molecule type" value="Genomic_DNA"/>
</dbReference>
<keyword evidence="7 17" id="KW-0679">Respiratory chain</keyword>
<dbReference type="RefSeq" id="YP_007374672.1">
    <property type="nucleotide sequence ID" value="NC_020144.1"/>
</dbReference>
<evidence type="ECO:0000256" key="17">
    <source>
        <dbReference type="RuleBase" id="RU003297"/>
    </source>
</evidence>
<keyword evidence="9" id="KW-1278">Translocase</keyword>
<evidence type="ECO:0000256" key="9">
    <source>
        <dbReference type="ARBA" id="ARBA00022967"/>
    </source>
</evidence>
<feature type="transmembrane region" description="Helical" evidence="17">
    <location>
        <begin position="106"/>
        <end position="125"/>
    </location>
</feature>
<feature type="domain" description="NADH:ubiquinone oxidoreductase chain 4 N-terminal" evidence="19">
    <location>
        <begin position="1"/>
        <end position="98"/>
    </location>
</feature>
<evidence type="ECO:0000256" key="15">
    <source>
        <dbReference type="ARBA" id="ARBA00023136"/>
    </source>
</evidence>
<feature type="transmembrane region" description="Helical" evidence="17">
    <location>
        <begin position="415"/>
        <end position="436"/>
    </location>
</feature>
<keyword evidence="10 17" id="KW-0249">Electron transport</keyword>
<keyword evidence="11 17" id="KW-1133">Transmembrane helix</keyword>
<evidence type="ECO:0000259" key="18">
    <source>
        <dbReference type="Pfam" id="PF00361"/>
    </source>
</evidence>
<dbReference type="Pfam" id="PF01059">
    <property type="entry name" value="Oxidored_q5_N"/>
    <property type="match status" value="1"/>
</dbReference>
<organism evidence="20">
    <name type="scientific">Urochela quadrinotata</name>
    <name type="common">Four-spotted shield bug</name>
    <dbReference type="NCBI Taxonomy" id="1176167"/>
    <lineage>
        <taxon>Eukaryota</taxon>
        <taxon>Metazoa</taxon>
        <taxon>Ecdysozoa</taxon>
        <taxon>Arthropoda</taxon>
        <taxon>Hexapoda</taxon>
        <taxon>Insecta</taxon>
        <taxon>Pterygota</taxon>
        <taxon>Neoptera</taxon>
        <taxon>Paraneoptera</taxon>
        <taxon>Hemiptera</taxon>
        <taxon>Heteroptera</taxon>
        <taxon>Panheteroptera</taxon>
        <taxon>Pentatomomorpha</taxon>
        <taxon>Pentatomoidea</taxon>
        <taxon>Urostylididae</taxon>
        <taxon>Urochela</taxon>
    </lineage>
</organism>
<name>L7P032_UROQU</name>
<dbReference type="PANTHER" id="PTHR43507:SF20">
    <property type="entry name" value="NADH-UBIQUINONE OXIDOREDUCTASE CHAIN 4"/>
    <property type="match status" value="1"/>
</dbReference>
<dbReference type="GO" id="GO:0008137">
    <property type="term" value="F:NADH dehydrogenase (ubiquinone) activity"/>
    <property type="evidence" value="ECO:0007669"/>
    <property type="project" value="UniProtKB-UniRule"/>
</dbReference>
<proteinExistence type="inferred from homology"/>
<gene>
    <name evidence="20" type="primary">ND4</name>
</gene>
<evidence type="ECO:0000256" key="14">
    <source>
        <dbReference type="ARBA" id="ARBA00023128"/>
    </source>
</evidence>
<comment type="function">
    <text evidence="17">Core subunit of the mitochondrial membrane respiratory chain NADH dehydrogenase (Complex I) which catalyzes electron transfer from NADH through the respiratory chain, using ubiquinone as an electron acceptor. Essential for the catalytic activity and assembly of complex I.</text>
</comment>
<evidence type="ECO:0000313" key="20">
    <source>
        <dbReference type="EMBL" id="AFI54781.1"/>
    </source>
</evidence>
<reference evidence="20" key="1">
    <citation type="journal article" date="2012" name="Kun Chong Fen Lei Xue Bao">
        <title>Sequence and organization of the mitochondrial genome of an urostylidid bug, Urochela quadrinotata Reuter (Hemiptera: Urostylididae).</title>
        <authorList>
            <person name="Dai Y."/>
            <person name="Li H."/>
            <person name="Jiang P."/>
            <person name="Song F."/>
            <person name="Ye Z."/>
            <person name="Yuan Z."/>
            <person name="Dai X."/>
            <person name="Chang J."/>
            <person name="Cai W."/>
        </authorList>
    </citation>
    <scope>NUCLEOTIDE SEQUENCE</scope>
</reference>
<feature type="transmembrane region" description="Helical" evidence="17">
    <location>
        <begin position="177"/>
        <end position="198"/>
    </location>
</feature>
<feature type="transmembrane region" description="Helical" evidence="17">
    <location>
        <begin position="327"/>
        <end position="349"/>
    </location>
</feature>
<evidence type="ECO:0000256" key="8">
    <source>
        <dbReference type="ARBA" id="ARBA00022692"/>
    </source>
</evidence>
<dbReference type="GO" id="GO:0042773">
    <property type="term" value="P:ATP synthesis coupled electron transport"/>
    <property type="evidence" value="ECO:0007669"/>
    <property type="project" value="InterPro"/>
</dbReference>
<feature type="transmembrane region" description="Helical" evidence="17">
    <location>
        <begin position="55"/>
        <end position="73"/>
    </location>
</feature>
<keyword evidence="6 17" id="KW-0813">Transport</keyword>
<comment type="catalytic activity">
    <reaction evidence="16 17">
        <text>a ubiquinone + NADH + 5 H(+)(in) = a ubiquinol + NAD(+) + 4 H(+)(out)</text>
        <dbReference type="Rhea" id="RHEA:29091"/>
        <dbReference type="Rhea" id="RHEA-COMP:9565"/>
        <dbReference type="Rhea" id="RHEA-COMP:9566"/>
        <dbReference type="ChEBI" id="CHEBI:15378"/>
        <dbReference type="ChEBI" id="CHEBI:16389"/>
        <dbReference type="ChEBI" id="CHEBI:17976"/>
        <dbReference type="ChEBI" id="CHEBI:57540"/>
        <dbReference type="ChEBI" id="CHEBI:57945"/>
        <dbReference type="EC" id="7.1.1.2"/>
    </reaction>
</comment>